<protein>
    <submittedName>
        <fullName evidence="2">Uncharacterized protein</fullName>
    </submittedName>
</protein>
<feature type="compositionally biased region" description="Basic residues" evidence="1">
    <location>
        <begin position="19"/>
        <end position="29"/>
    </location>
</feature>
<dbReference type="EMBL" id="JADJUC010000016">
    <property type="protein sequence ID" value="MBK8524870.1"/>
    <property type="molecule type" value="Genomic_DNA"/>
</dbReference>
<accession>A0A9D7K1M9</accession>
<proteinExistence type="predicted"/>
<sequence>MFSISGAIGTSAEASEKRSAKHHGRRCRPIQRPAGFGAQASGNATEHLRALCRPCGCQHRVVGVAVIRR</sequence>
<dbReference type="AlphaFoldDB" id="A0A9D7K1M9"/>
<gene>
    <name evidence="2" type="ORF">IPL58_12775</name>
</gene>
<evidence type="ECO:0000313" key="2">
    <source>
        <dbReference type="EMBL" id="MBK8524870.1"/>
    </source>
</evidence>
<comment type="caution">
    <text evidence="2">The sequence shown here is derived from an EMBL/GenBank/DDBJ whole genome shotgun (WGS) entry which is preliminary data.</text>
</comment>
<name>A0A9D7K1M9_9PROT</name>
<reference evidence="2" key="1">
    <citation type="submission" date="2020-10" db="EMBL/GenBank/DDBJ databases">
        <title>Connecting structure to function with the recovery of over 1000 high-quality activated sludge metagenome-assembled genomes encoding full-length rRNA genes using long-read sequencing.</title>
        <authorList>
            <person name="Singleton C.M."/>
            <person name="Petriglieri F."/>
            <person name="Kristensen J.M."/>
            <person name="Kirkegaard R.H."/>
            <person name="Michaelsen T.Y."/>
            <person name="Andersen M.H."/>
            <person name="Karst S.M."/>
            <person name="Dueholm M.S."/>
            <person name="Nielsen P.H."/>
            <person name="Albertsen M."/>
        </authorList>
    </citation>
    <scope>NUCLEOTIDE SEQUENCE</scope>
    <source>
        <strain evidence="2">Hirt_18-Q3-R61-65_BATAC.395</strain>
    </source>
</reference>
<evidence type="ECO:0000313" key="3">
    <source>
        <dbReference type="Proteomes" id="UP000886689"/>
    </source>
</evidence>
<evidence type="ECO:0000256" key="1">
    <source>
        <dbReference type="SAM" id="MobiDB-lite"/>
    </source>
</evidence>
<dbReference type="Proteomes" id="UP000886689">
    <property type="component" value="Unassembled WGS sequence"/>
</dbReference>
<feature type="region of interest" description="Disordered" evidence="1">
    <location>
        <begin position="1"/>
        <end position="39"/>
    </location>
</feature>
<organism evidence="2 3">
    <name type="scientific">Candidatus Proximibacter danicus</name>
    <dbReference type="NCBI Taxonomy" id="2954365"/>
    <lineage>
        <taxon>Bacteria</taxon>
        <taxon>Pseudomonadati</taxon>
        <taxon>Pseudomonadota</taxon>
        <taxon>Betaproteobacteria</taxon>
        <taxon>Candidatus Proximibacter</taxon>
    </lineage>
</organism>